<evidence type="ECO:0000313" key="1">
    <source>
        <dbReference type="EMBL" id="SVB09158.1"/>
    </source>
</evidence>
<protein>
    <submittedName>
        <fullName evidence="1">Uncharacterized protein</fullName>
    </submittedName>
</protein>
<organism evidence="1">
    <name type="scientific">marine metagenome</name>
    <dbReference type="NCBI Taxonomy" id="408172"/>
    <lineage>
        <taxon>unclassified sequences</taxon>
        <taxon>metagenomes</taxon>
        <taxon>ecological metagenomes</taxon>
    </lineage>
</organism>
<gene>
    <name evidence="1" type="ORF">METZ01_LOCUS162012</name>
</gene>
<proteinExistence type="predicted"/>
<dbReference type="EMBL" id="UINC01028340">
    <property type="protein sequence ID" value="SVB09158.1"/>
    <property type="molecule type" value="Genomic_DNA"/>
</dbReference>
<accession>A0A382B5W2</accession>
<name>A0A382B5W2_9ZZZZ</name>
<dbReference type="AlphaFoldDB" id="A0A382B5W2"/>
<reference evidence="1" key="1">
    <citation type="submission" date="2018-05" db="EMBL/GenBank/DDBJ databases">
        <authorList>
            <person name="Lanie J.A."/>
            <person name="Ng W.-L."/>
            <person name="Kazmierczak K.M."/>
            <person name="Andrzejewski T.M."/>
            <person name="Davidsen T.M."/>
            <person name="Wayne K.J."/>
            <person name="Tettelin H."/>
            <person name="Glass J.I."/>
            <person name="Rusch D."/>
            <person name="Podicherti R."/>
            <person name="Tsui H.-C.T."/>
            <person name="Winkler M.E."/>
        </authorList>
    </citation>
    <scope>NUCLEOTIDE SEQUENCE</scope>
</reference>
<sequence length="65" mass="7552">MDEYTIKLTQEESDLAESALRYMLTADIEPETFMATQDLIVKIADHNHTVRLVEDMDRPLIPMKN</sequence>